<dbReference type="EMBL" id="AZHX01000940">
    <property type="protein sequence ID" value="ETX05508.1"/>
    <property type="molecule type" value="Genomic_DNA"/>
</dbReference>
<dbReference type="Gene3D" id="1.10.150.20">
    <property type="entry name" value="5' to 3' exonuclease, C-terminal subdomain"/>
    <property type="match status" value="1"/>
</dbReference>
<accession>W4M5Q6</accession>
<comment type="caution">
    <text evidence="1">The sequence shown here is derived from an EMBL/GenBank/DDBJ whole genome shotgun (WGS) entry which is preliminary data.</text>
</comment>
<protein>
    <recommendedName>
        <fullName evidence="3">DUF4332 domain-containing protein</fullName>
    </recommendedName>
</protein>
<gene>
    <name evidence="1" type="ORF">ETSY2_22555</name>
</gene>
<sequence length="90" mass="10081">IWQIIRGIGPTLHTILRAQGISTFAQLAAIEVPQLDAILREAGAARRLSIHEVHKSWTEQARLAAGAEWEQLATLQAQIDWWEKLETLSS</sequence>
<feature type="non-terminal residue" evidence="1">
    <location>
        <position position="1"/>
    </location>
</feature>
<dbReference type="Proteomes" id="UP000019140">
    <property type="component" value="Unassembled WGS sequence"/>
</dbReference>
<keyword evidence="2" id="KW-1185">Reference proteome</keyword>
<evidence type="ECO:0000313" key="2">
    <source>
        <dbReference type="Proteomes" id="UP000019140"/>
    </source>
</evidence>
<reference evidence="1 2" key="1">
    <citation type="journal article" date="2014" name="Nature">
        <title>An environmental bacterial taxon with a large and distinct metabolic repertoire.</title>
        <authorList>
            <person name="Wilson M.C."/>
            <person name="Mori T."/>
            <person name="Ruckert C."/>
            <person name="Uria A.R."/>
            <person name="Helf M.J."/>
            <person name="Takada K."/>
            <person name="Gernert C."/>
            <person name="Steffens U.A."/>
            <person name="Heycke N."/>
            <person name="Schmitt S."/>
            <person name="Rinke C."/>
            <person name="Helfrich E.J."/>
            <person name="Brachmann A.O."/>
            <person name="Gurgui C."/>
            <person name="Wakimoto T."/>
            <person name="Kracht M."/>
            <person name="Crusemann M."/>
            <person name="Hentschel U."/>
            <person name="Abe I."/>
            <person name="Matsunaga S."/>
            <person name="Kalinowski J."/>
            <person name="Takeyama H."/>
            <person name="Piel J."/>
        </authorList>
    </citation>
    <scope>NUCLEOTIDE SEQUENCE [LARGE SCALE GENOMIC DNA]</scope>
    <source>
        <strain evidence="2">TSY2</strain>
    </source>
</reference>
<evidence type="ECO:0000313" key="1">
    <source>
        <dbReference type="EMBL" id="ETX05508.1"/>
    </source>
</evidence>
<organism evidence="1 2">
    <name type="scientific">Candidatus Entotheonella gemina</name>
    <dbReference type="NCBI Taxonomy" id="1429439"/>
    <lineage>
        <taxon>Bacteria</taxon>
        <taxon>Pseudomonadati</taxon>
        <taxon>Nitrospinota/Tectimicrobiota group</taxon>
        <taxon>Candidatus Tectimicrobiota</taxon>
        <taxon>Candidatus Entotheonellia</taxon>
        <taxon>Candidatus Entotheonellales</taxon>
        <taxon>Candidatus Entotheonellaceae</taxon>
        <taxon>Candidatus Entotheonella</taxon>
    </lineage>
</organism>
<dbReference type="AlphaFoldDB" id="W4M5Q6"/>
<name>W4M5Q6_9BACT</name>
<proteinExistence type="predicted"/>
<dbReference type="HOGENOM" id="CLU_2431967_0_0_7"/>
<evidence type="ECO:0008006" key="3">
    <source>
        <dbReference type="Google" id="ProtNLM"/>
    </source>
</evidence>